<dbReference type="OrthoDB" id="7056038at2"/>
<dbReference type="GO" id="GO:0008237">
    <property type="term" value="F:metallopeptidase activity"/>
    <property type="evidence" value="ECO:0007669"/>
    <property type="project" value="InterPro"/>
</dbReference>
<proteinExistence type="predicted"/>
<dbReference type="InterPro" id="IPR022385">
    <property type="entry name" value="Rhs_assc_core"/>
</dbReference>
<dbReference type="AlphaFoldDB" id="A0A5E6T4F4"/>
<evidence type="ECO:0000313" key="2">
    <source>
        <dbReference type="Proteomes" id="UP000326729"/>
    </source>
</evidence>
<organism evidence="1 2">
    <name type="scientific">Pseudomonas fluorescens</name>
    <dbReference type="NCBI Taxonomy" id="294"/>
    <lineage>
        <taxon>Bacteria</taxon>
        <taxon>Pseudomonadati</taxon>
        <taxon>Pseudomonadota</taxon>
        <taxon>Gammaproteobacteria</taxon>
        <taxon>Pseudomonadales</taxon>
        <taxon>Pseudomonadaceae</taxon>
        <taxon>Pseudomonas</taxon>
    </lineage>
</organism>
<name>A0A5E6T4F4_PSEFL</name>
<dbReference type="Gene3D" id="2.180.10.10">
    <property type="entry name" value="RHS repeat-associated core"/>
    <property type="match status" value="1"/>
</dbReference>
<dbReference type="PANTHER" id="PTHR32305:SF15">
    <property type="entry name" value="PROTEIN RHSA-RELATED"/>
    <property type="match status" value="1"/>
</dbReference>
<protein>
    <submittedName>
        <fullName evidence="1">Uncharacterized protein</fullName>
    </submittedName>
</protein>
<accession>A0A5E6T4F4</accession>
<dbReference type="EMBL" id="CABVGY010000012">
    <property type="protein sequence ID" value="VVM84595.1"/>
    <property type="molecule type" value="Genomic_DNA"/>
</dbReference>
<gene>
    <name evidence="1" type="ORF">PS659_02520</name>
</gene>
<dbReference type="Proteomes" id="UP000326729">
    <property type="component" value="Unassembled WGS sequence"/>
</dbReference>
<sequence length="933" mass="104536">MNAHTPSISVIDPRGLAVRAVAYCRLAIDKPITARVTHQVFDSLGRLVEQRDPRLFALNQNDASVPANLTTIHNLTGQALCSDSVDAGWQLGLPGAAGQALESWDQRGWHRRTEHDPLLRPVAVYEQVSGEPERCVERMTFGGVADDHARHNRCGQPIRQDDPAGSRMMADYGLSAAVLHERRHFLNSFDPVDWPALDTDRDHLLEPGDGAQTLWRYAPTGEVTVQTDAKGHAQHFAHDRAGQLRSVGLQRFGQSRADTLVSAIHYSASGQVEHELAGNGMRTISAYDPANGHLILLATLGPDQRFLQKLTYRYDPVGNITEIADAALPIQHFANQRIEPLRRFTYDTLYQLISATGWESAKPSLGPALPEWQAYGPPDGSRWCNYSEIYDYDEAGNLLQRTHQGAVGDTLSMRVAALSNRSVRGHSTPSGVDDSFDARGNLLELQPGQGLQWNGRNQLARVIQVVRVDGADDLERYVYDSEGTRLRKIRTSAAKSNVHTAEVRYLPGLELHSNSATGEQLQVVSVQAGRCTVRLLHWDSPPPAELDNDQLRYCFDDHLGSSAFEVDAQAQVISQEVYYPFGGTAWLAGRHEVETGYKTIRYSGKERDASGLYYYGARYYAPWLQRWLNPDPAGDVDGVNFYRFVRNSPVNFVDDRGHFPILRYFLDYRLEKNLGIRHLVQQRGMKNIRKHSPEMAEALGESLSIAKGAVRRTANKLTDLSYDKEKYLSYFGTASSYDDVLELAERYQKILSAIERIEINQAKLVVYYDPDGDDKNVLAFVGHYDRRNKIYINGARAKDLSVRELALTLIHELSHQDRSDMALDYYYLHPEESDIVNTKRIIGDRSRDDVLSAAMERKSRRMMMGNALETDLFVDESNDFILAAKGANLENALHKFNDSPDIRSRIAVKNADSLAGFAMSSAVLTGRGKRTVH</sequence>
<dbReference type="RefSeq" id="WP_150716372.1">
    <property type="nucleotide sequence ID" value="NZ_CABVGY010000012.1"/>
</dbReference>
<evidence type="ECO:0000313" key="1">
    <source>
        <dbReference type="EMBL" id="VVM84595.1"/>
    </source>
</evidence>
<dbReference type="NCBIfam" id="TIGR03696">
    <property type="entry name" value="Rhs_assc_core"/>
    <property type="match status" value="1"/>
</dbReference>
<dbReference type="PANTHER" id="PTHR32305">
    <property type="match status" value="1"/>
</dbReference>
<dbReference type="SUPFAM" id="SSF55486">
    <property type="entry name" value="Metalloproteases ('zincins'), catalytic domain"/>
    <property type="match status" value="1"/>
</dbReference>
<dbReference type="Gene3D" id="3.40.390.10">
    <property type="entry name" value="Collagenase (Catalytic Domain)"/>
    <property type="match status" value="1"/>
</dbReference>
<dbReference type="InterPro" id="IPR024079">
    <property type="entry name" value="MetalloPept_cat_dom_sf"/>
</dbReference>
<dbReference type="InterPro" id="IPR050708">
    <property type="entry name" value="T6SS_VgrG/RHS"/>
</dbReference>
<reference evidence="1 2" key="1">
    <citation type="submission" date="2019-09" db="EMBL/GenBank/DDBJ databases">
        <authorList>
            <person name="Chandra G."/>
            <person name="Truman W A."/>
        </authorList>
    </citation>
    <scope>NUCLEOTIDE SEQUENCE [LARGE SCALE GENOMIC DNA]</scope>
    <source>
        <strain evidence="1">PS659</strain>
    </source>
</reference>